<evidence type="ECO:0000313" key="1">
    <source>
        <dbReference type="EMBL" id="ERG93731.1"/>
    </source>
</evidence>
<evidence type="ECO:0000313" key="2">
    <source>
        <dbReference type="Proteomes" id="UP000030710"/>
    </source>
</evidence>
<sequence>MTDAHDDTPSKGHGRIDFDLNPNYNEYGIDPLDNGAVVLRIDSEKHLFERVGAIRYEQTGVVLQRFLKGESLEDQGSFETVE</sequence>
<organism evidence="1 2">
    <name type="scientific">Haloquadratum walsbyi J07HQW2</name>
    <dbReference type="NCBI Taxonomy" id="1238425"/>
    <lineage>
        <taxon>Archaea</taxon>
        <taxon>Methanobacteriati</taxon>
        <taxon>Methanobacteriota</taxon>
        <taxon>Stenosarchaea group</taxon>
        <taxon>Halobacteria</taxon>
        <taxon>Halobacteriales</taxon>
        <taxon>Haloferacaceae</taxon>
        <taxon>Haloquadratum</taxon>
    </lineage>
</organism>
<accession>U1PNA6</accession>
<dbReference type="STRING" id="1238425.J07HQW2_00164"/>
<dbReference type="AlphaFoldDB" id="U1PNA6"/>
<protein>
    <submittedName>
        <fullName evidence="1">Uncharacterized protein</fullName>
    </submittedName>
</protein>
<gene>
    <name evidence="1" type="ORF">J07HQW2_00164</name>
</gene>
<dbReference type="RefSeq" id="WP_021053225.1">
    <property type="nucleotide sequence ID" value="NZ_KE356561.1"/>
</dbReference>
<dbReference type="HOGENOM" id="CLU_2550173_0_0_2"/>
<name>U1PNA6_9EURY</name>
<reference evidence="1 2" key="1">
    <citation type="journal article" date="2013" name="PLoS ONE">
        <title>Assembly-driven community genomics of a hypersaline microbial ecosystem.</title>
        <authorList>
            <person name="Podell S."/>
            <person name="Ugalde J.A."/>
            <person name="Narasingarao P."/>
            <person name="Banfield J.F."/>
            <person name="Heidelberg K.B."/>
            <person name="Allen E.E."/>
        </authorList>
    </citation>
    <scope>NUCLEOTIDE SEQUENCE [LARGE SCALE GENOMIC DNA]</scope>
    <source>
        <strain evidence="2">J07HQW2</strain>
    </source>
</reference>
<dbReference type="Proteomes" id="UP000030710">
    <property type="component" value="Unassembled WGS sequence"/>
</dbReference>
<dbReference type="EMBL" id="KE356561">
    <property type="protein sequence ID" value="ERG93731.1"/>
    <property type="molecule type" value="Genomic_DNA"/>
</dbReference>
<proteinExistence type="predicted"/>